<evidence type="ECO:0000313" key="2">
    <source>
        <dbReference type="EMBL" id="MDI2099691.1"/>
    </source>
</evidence>
<dbReference type="RefSeq" id="WP_281489485.1">
    <property type="nucleotide sequence ID" value="NZ_JASATX010000007.1"/>
</dbReference>
<dbReference type="GO" id="GO:0016491">
    <property type="term" value="F:oxidoreductase activity"/>
    <property type="evidence" value="ECO:0007669"/>
    <property type="project" value="InterPro"/>
</dbReference>
<comment type="caution">
    <text evidence="2">The sequence shown here is derived from an EMBL/GenBank/DDBJ whole genome shotgun (WGS) entry which is preliminary data.</text>
</comment>
<dbReference type="CDD" id="cd19081">
    <property type="entry name" value="AKR_AKR9C1"/>
    <property type="match status" value="1"/>
</dbReference>
<feature type="domain" description="NADP-dependent oxidoreductase" evidence="1">
    <location>
        <begin position="13"/>
        <end position="310"/>
    </location>
</feature>
<gene>
    <name evidence="2" type="ORF">QF206_12025</name>
</gene>
<dbReference type="EMBL" id="JASATX010000007">
    <property type="protein sequence ID" value="MDI2099691.1"/>
    <property type="molecule type" value="Genomic_DNA"/>
</dbReference>
<dbReference type="GO" id="GO:0005829">
    <property type="term" value="C:cytosol"/>
    <property type="evidence" value="ECO:0007669"/>
    <property type="project" value="TreeGrafter"/>
</dbReference>
<dbReference type="InterPro" id="IPR023210">
    <property type="entry name" value="NADP_OxRdtase_dom"/>
</dbReference>
<dbReference type="PRINTS" id="PR00069">
    <property type="entry name" value="ALDKETRDTASE"/>
</dbReference>
<dbReference type="PANTHER" id="PTHR43364:SF6">
    <property type="entry name" value="OXIDOREDUCTASE-RELATED"/>
    <property type="match status" value="1"/>
</dbReference>
<dbReference type="Proteomes" id="UP001321506">
    <property type="component" value="Unassembled WGS sequence"/>
</dbReference>
<dbReference type="AlphaFoldDB" id="A0AAW6T996"/>
<dbReference type="InterPro" id="IPR020471">
    <property type="entry name" value="AKR"/>
</dbReference>
<dbReference type="InterPro" id="IPR036812">
    <property type="entry name" value="NAD(P)_OxRdtase_dom_sf"/>
</dbReference>
<dbReference type="Gene3D" id="3.20.20.100">
    <property type="entry name" value="NADP-dependent oxidoreductase domain"/>
    <property type="match status" value="1"/>
</dbReference>
<accession>A0AAW6T996</accession>
<evidence type="ECO:0000259" key="1">
    <source>
        <dbReference type="Pfam" id="PF00248"/>
    </source>
</evidence>
<dbReference type="Pfam" id="PF00248">
    <property type="entry name" value="Aldo_ket_red"/>
    <property type="match status" value="1"/>
</dbReference>
<reference evidence="2 3" key="1">
    <citation type="submission" date="2023-04" db="EMBL/GenBank/DDBJ databases">
        <title>Klugiella caeni sp. nov. isolated from the sludge of biochemical tank.</title>
        <authorList>
            <person name="Geng K."/>
        </authorList>
    </citation>
    <scope>NUCLEOTIDE SEQUENCE [LARGE SCALE GENOMIC DNA]</scope>
    <source>
        <strain evidence="2 3">YN-L-19</strain>
    </source>
</reference>
<keyword evidence="3" id="KW-1185">Reference proteome</keyword>
<proteinExistence type="predicted"/>
<dbReference type="PANTHER" id="PTHR43364">
    <property type="entry name" value="NADH-SPECIFIC METHYLGLYOXAL REDUCTASE-RELATED"/>
    <property type="match status" value="1"/>
</dbReference>
<dbReference type="InterPro" id="IPR050523">
    <property type="entry name" value="AKR_Detox_Biosynth"/>
</dbReference>
<protein>
    <submittedName>
        <fullName evidence="2">Aldo/keto reductase</fullName>
    </submittedName>
</protein>
<dbReference type="SUPFAM" id="SSF51430">
    <property type="entry name" value="NAD(P)-linked oxidoreductase"/>
    <property type="match status" value="1"/>
</dbReference>
<organism evidence="2 3">
    <name type="scientific">Ruicaihuangia caeni</name>
    <dbReference type="NCBI Taxonomy" id="3042517"/>
    <lineage>
        <taxon>Bacteria</taxon>
        <taxon>Bacillati</taxon>
        <taxon>Actinomycetota</taxon>
        <taxon>Actinomycetes</taxon>
        <taxon>Micrococcales</taxon>
        <taxon>Microbacteriaceae</taxon>
        <taxon>Ruicaihuangia</taxon>
    </lineage>
</organism>
<name>A0AAW6T996_9MICO</name>
<evidence type="ECO:0000313" key="3">
    <source>
        <dbReference type="Proteomes" id="UP001321506"/>
    </source>
</evidence>
<sequence>MPLLGRSDLEIFPLVLGGNTFGWTSDEETSFAVLDAFTAAGGTMVDSADGYSHWAPGNTGGESETVIGKWLKSRGSRDALQVATKVSTHPQFKGLAPDNIAKAADASLARLGTDYIDLYYAHYDDPSVPLVEAAGAFDALVKAGKVRHIALSNFTSERIDEWFDVAEQHSFVKPIALQPHYNLLAREPFESSYAPLAERHGLGVLPYFSLAAGLLTGKYRNAADVEGADRARQTAKYMNDRTFGVIDTLVEVAASVDAEPTAVALAWLRSKPAVAAPIASARHVGQLDAVLRGATLELPADALARLDSVSEGIAAA</sequence>